<evidence type="ECO:0000313" key="3">
    <source>
        <dbReference type="Proteomes" id="UP001215598"/>
    </source>
</evidence>
<evidence type="ECO:0000313" key="2">
    <source>
        <dbReference type="EMBL" id="KAJ7725189.1"/>
    </source>
</evidence>
<sequence>MSTNDDKKLNKAKTIFLNHLKAVDTSQGPVDKVIFKFRLVHAPLFDLFVKHHGCTMSTRIISREEQDRVDARQKNCAQYTSVVVTPEAQAKFLGKMNKTTPETKIAGRLIAEAYASISPKVERNPSRAGLRNSASSEDLSPEVNDEEEVTIPGTKYDAFSARLAKAIQQLPTTDSFQGRKVRSELLELGHELRWFRPTKMRGLATERMEE</sequence>
<proteinExistence type="predicted"/>
<organism evidence="2 3">
    <name type="scientific">Mycena metata</name>
    <dbReference type="NCBI Taxonomy" id="1033252"/>
    <lineage>
        <taxon>Eukaryota</taxon>
        <taxon>Fungi</taxon>
        <taxon>Dikarya</taxon>
        <taxon>Basidiomycota</taxon>
        <taxon>Agaricomycotina</taxon>
        <taxon>Agaricomycetes</taxon>
        <taxon>Agaricomycetidae</taxon>
        <taxon>Agaricales</taxon>
        <taxon>Marasmiineae</taxon>
        <taxon>Mycenaceae</taxon>
        <taxon>Mycena</taxon>
    </lineage>
</organism>
<protein>
    <submittedName>
        <fullName evidence="2">Uncharacterized protein</fullName>
    </submittedName>
</protein>
<keyword evidence="3" id="KW-1185">Reference proteome</keyword>
<dbReference type="Proteomes" id="UP001215598">
    <property type="component" value="Unassembled WGS sequence"/>
</dbReference>
<feature type="region of interest" description="Disordered" evidence="1">
    <location>
        <begin position="121"/>
        <end position="149"/>
    </location>
</feature>
<accession>A0AAD7HPC4</accession>
<feature type="compositionally biased region" description="Acidic residues" evidence="1">
    <location>
        <begin position="139"/>
        <end position="149"/>
    </location>
</feature>
<evidence type="ECO:0000256" key="1">
    <source>
        <dbReference type="SAM" id="MobiDB-lite"/>
    </source>
</evidence>
<comment type="caution">
    <text evidence="2">The sequence shown here is derived from an EMBL/GenBank/DDBJ whole genome shotgun (WGS) entry which is preliminary data.</text>
</comment>
<name>A0AAD7HPC4_9AGAR</name>
<dbReference type="EMBL" id="JARKIB010000196">
    <property type="protein sequence ID" value="KAJ7725189.1"/>
    <property type="molecule type" value="Genomic_DNA"/>
</dbReference>
<dbReference type="AlphaFoldDB" id="A0AAD7HPC4"/>
<gene>
    <name evidence="2" type="ORF">B0H16DRAFT_1594973</name>
</gene>
<reference evidence="2" key="1">
    <citation type="submission" date="2023-03" db="EMBL/GenBank/DDBJ databases">
        <title>Massive genome expansion in bonnet fungi (Mycena s.s.) driven by repeated elements and novel gene families across ecological guilds.</title>
        <authorList>
            <consortium name="Lawrence Berkeley National Laboratory"/>
            <person name="Harder C.B."/>
            <person name="Miyauchi S."/>
            <person name="Viragh M."/>
            <person name="Kuo A."/>
            <person name="Thoen E."/>
            <person name="Andreopoulos B."/>
            <person name="Lu D."/>
            <person name="Skrede I."/>
            <person name="Drula E."/>
            <person name="Henrissat B."/>
            <person name="Morin E."/>
            <person name="Kohler A."/>
            <person name="Barry K."/>
            <person name="LaButti K."/>
            <person name="Morin E."/>
            <person name="Salamov A."/>
            <person name="Lipzen A."/>
            <person name="Mereny Z."/>
            <person name="Hegedus B."/>
            <person name="Baldrian P."/>
            <person name="Stursova M."/>
            <person name="Weitz H."/>
            <person name="Taylor A."/>
            <person name="Grigoriev I.V."/>
            <person name="Nagy L.G."/>
            <person name="Martin F."/>
            <person name="Kauserud H."/>
        </authorList>
    </citation>
    <scope>NUCLEOTIDE SEQUENCE</scope>
    <source>
        <strain evidence="2">CBHHK182m</strain>
    </source>
</reference>